<dbReference type="InterPro" id="IPR036038">
    <property type="entry name" value="Aminotransferase-like"/>
</dbReference>
<proteinExistence type="predicted"/>
<dbReference type="InterPro" id="IPR005801">
    <property type="entry name" value="ADC_synthase"/>
</dbReference>
<dbReference type="InterPro" id="IPR019999">
    <property type="entry name" value="Anth_synth_I-like"/>
</dbReference>
<organism evidence="3 4">
    <name type="scientific">Acidovorax lacteus</name>
    <dbReference type="NCBI Taxonomy" id="1924988"/>
    <lineage>
        <taxon>Bacteria</taxon>
        <taxon>Pseudomonadati</taxon>
        <taxon>Pseudomonadota</taxon>
        <taxon>Betaproteobacteria</taxon>
        <taxon>Burkholderiales</taxon>
        <taxon>Comamonadaceae</taxon>
        <taxon>Acidovorax</taxon>
    </lineage>
</organism>
<dbReference type="PANTHER" id="PTHR11236">
    <property type="entry name" value="AMINOBENZOATE/ANTHRANILATE SYNTHASE"/>
    <property type="match status" value="1"/>
</dbReference>
<dbReference type="InterPro" id="IPR001544">
    <property type="entry name" value="Aminotrans_IV"/>
</dbReference>
<reference evidence="4" key="1">
    <citation type="journal article" date="2019" name="Int. J. Syst. Evol. Microbiol.">
        <title>The Global Catalogue of Microorganisms (GCM) 10K type strain sequencing project: providing services to taxonomists for standard genome sequencing and annotation.</title>
        <authorList>
            <consortium name="The Broad Institute Genomics Platform"/>
            <consortium name="The Broad Institute Genome Sequencing Center for Infectious Disease"/>
            <person name="Wu L."/>
            <person name="Ma J."/>
        </authorList>
    </citation>
    <scope>NUCLEOTIDE SEQUENCE [LARGE SCALE GENOMIC DNA]</scope>
    <source>
        <strain evidence="4">JCM 31890</strain>
    </source>
</reference>
<dbReference type="Gene3D" id="3.20.10.10">
    <property type="entry name" value="D-amino Acid Aminotransferase, subunit A, domain 2"/>
    <property type="match status" value="1"/>
</dbReference>
<dbReference type="SUPFAM" id="SSF56752">
    <property type="entry name" value="D-aminoacid aminotransferase-like PLP-dependent enzymes"/>
    <property type="match status" value="1"/>
</dbReference>
<gene>
    <name evidence="3" type="primary">pabB</name>
    <name evidence="3" type="ORF">GCM10023090_15090</name>
</gene>
<dbReference type="InterPro" id="IPR043131">
    <property type="entry name" value="BCAT-like_N"/>
</dbReference>
<dbReference type="InterPro" id="IPR015890">
    <property type="entry name" value="Chorismate_C"/>
</dbReference>
<sequence>MDKHEQPVGPETLATSGAPHTAWIDFADPAGADRPRLRHAWGAPRAVLVAHTAAEVPAVLDAVERAATAGAWCVGGLRYEAARAFDAALATHPAEGPLAWFAVHDAPEPDAATPADAGGDWAVDWQPFADRARFGADLQRIHAAIAAGEFYQVNHTARWRGQLQGPVGALWAALRRAQPGGYALRLALGPEGGDEHLLSVSPELFFDWCDGRLLTRPMKGTAARGPTPTEDAARAQALRSSPKERAENVMIVDLLRNDVSRIAVPHSVQVPALFHTEPLPTVWQMTSDVVAQTRPGTTLAQVFAALFPCGSVTGAPKVRAMQQIRALEPDARGWYCGALGVVRPAPGGGVHATFNVPIRTLVLGAAAANGTRPVACGIGSGITSGAEADAEWAEWQHKRAFVERASAPFELLETLALVDGSLRHADAHLARMAEAAAHFGYPWQPAAVRAALHALAAAHPAGAWRVRLRLDAQGQVHTEAFALAATAAPVRLQLASRPFEAAHSEFVRHKTTRRAHYAAFAPTTPGVFDTVLWNTAGEITETTFGNIAARLDGRWITPPLACGLLPGVGRAQALAQGLVHEAVLRLQDVPRVEAWAFVNSLRGWLDATLAPPAVRL</sequence>
<dbReference type="PANTHER" id="PTHR11236:SF50">
    <property type="entry name" value="AMINODEOXYCHORISMATE SYNTHASE COMPONENT 1"/>
    <property type="match status" value="1"/>
</dbReference>
<dbReference type="InterPro" id="IPR043132">
    <property type="entry name" value="BCAT-like_C"/>
</dbReference>
<protein>
    <submittedName>
        <fullName evidence="3">Aminodeoxychorismate synthase component I</fullName>
    </submittedName>
</protein>
<name>A0ABP8L7H7_9BURK</name>
<accession>A0ABP8L7H7</accession>
<comment type="caution">
    <text evidence="3">The sequence shown here is derived from an EMBL/GenBank/DDBJ whole genome shotgun (WGS) entry which is preliminary data.</text>
</comment>
<evidence type="ECO:0000313" key="4">
    <source>
        <dbReference type="Proteomes" id="UP001501788"/>
    </source>
</evidence>
<keyword evidence="4" id="KW-1185">Reference proteome</keyword>
<feature type="domain" description="Chorismate-utilising enzyme C-terminal" evidence="2">
    <location>
        <begin position="131"/>
        <end position="398"/>
    </location>
</feature>
<dbReference type="Gene3D" id="3.60.120.10">
    <property type="entry name" value="Anthranilate synthase"/>
    <property type="match status" value="1"/>
</dbReference>
<dbReference type="Pfam" id="PF00425">
    <property type="entry name" value="Chorismate_bind"/>
    <property type="match status" value="1"/>
</dbReference>
<evidence type="ECO:0000256" key="1">
    <source>
        <dbReference type="SAM" id="MobiDB-lite"/>
    </source>
</evidence>
<dbReference type="EMBL" id="BAABEX010000009">
    <property type="protein sequence ID" value="GAA4423174.1"/>
    <property type="molecule type" value="Genomic_DNA"/>
</dbReference>
<dbReference type="Proteomes" id="UP001501788">
    <property type="component" value="Unassembled WGS sequence"/>
</dbReference>
<evidence type="ECO:0000313" key="3">
    <source>
        <dbReference type="EMBL" id="GAA4423174.1"/>
    </source>
</evidence>
<feature type="region of interest" description="Disordered" evidence="1">
    <location>
        <begin position="1"/>
        <end position="20"/>
    </location>
</feature>
<evidence type="ECO:0000259" key="2">
    <source>
        <dbReference type="Pfam" id="PF00425"/>
    </source>
</evidence>
<dbReference type="Pfam" id="PF01063">
    <property type="entry name" value="Aminotran_4"/>
    <property type="match status" value="1"/>
</dbReference>
<dbReference type="Gene3D" id="3.30.470.10">
    <property type="match status" value="1"/>
</dbReference>
<dbReference type="RefSeq" id="WP_345062836.1">
    <property type="nucleotide sequence ID" value="NZ_BAABEX010000009.1"/>
</dbReference>
<dbReference type="SUPFAM" id="SSF56322">
    <property type="entry name" value="ADC synthase"/>
    <property type="match status" value="1"/>
</dbReference>
<dbReference type="PRINTS" id="PR00095">
    <property type="entry name" value="ANTSNTHASEI"/>
</dbReference>